<feature type="transmembrane region" description="Helical" evidence="1">
    <location>
        <begin position="53"/>
        <end position="77"/>
    </location>
</feature>
<dbReference type="Pfam" id="PF04307">
    <property type="entry name" value="YdjM"/>
    <property type="match status" value="1"/>
</dbReference>
<name>A0A0E3LTP8_METMZ</name>
<reference evidence="2 3" key="1">
    <citation type="submission" date="2014-07" db="EMBL/GenBank/DDBJ databases">
        <title>Methanogenic archaea and the global carbon cycle.</title>
        <authorList>
            <person name="Henriksen J.R."/>
            <person name="Luke J."/>
            <person name="Reinhart S."/>
            <person name="Benedict M.N."/>
            <person name="Youngblut N.D."/>
            <person name="Metcalf M.E."/>
            <person name="Whitaker R.J."/>
            <person name="Metcalf W.W."/>
        </authorList>
    </citation>
    <scope>NUCLEOTIDE SEQUENCE [LARGE SCALE GENOMIC DNA]</scope>
    <source>
        <strain evidence="2 3">S-6</strain>
    </source>
</reference>
<feature type="transmembrane region" description="Helical" evidence="1">
    <location>
        <begin position="170"/>
        <end position="195"/>
    </location>
</feature>
<sequence>MEKIIDTFEKGFLMPYPVVHVLFFLFCVGIVAVYAITGPLYRRELSFSDARKLLLLAFVGGACTLFPDIMVVYNIIINNTMEHCSIGSIPTHSLLFSFTAILFGGLVGYAAFREFSKAVYMAIFAESAFLTHLLLDDIAEGGCEYLYPLYSSPISVFSMMDTGFAAAGSLFHYLMVSIVSVFCVFVVILMALFALDKFGFEFGYRKEK</sequence>
<organism evidence="2 3">
    <name type="scientific">Methanosarcina mazei S-6</name>
    <dbReference type="NCBI Taxonomy" id="213585"/>
    <lineage>
        <taxon>Archaea</taxon>
        <taxon>Methanobacteriati</taxon>
        <taxon>Methanobacteriota</taxon>
        <taxon>Stenosarchaea group</taxon>
        <taxon>Methanomicrobia</taxon>
        <taxon>Methanosarcinales</taxon>
        <taxon>Methanosarcinaceae</taxon>
        <taxon>Methanosarcina</taxon>
    </lineage>
</organism>
<evidence type="ECO:0000313" key="2">
    <source>
        <dbReference type="EMBL" id="AKB63896.1"/>
    </source>
</evidence>
<dbReference type="EMBL" id="CP009512">
    <property type="protein sequence ID" value="AKB63896.1"/>
    <property type="molecule type" value="Genomic_DNA"/>
</dbReference>
<gene>
    <name evidence="2" type="ORF">MSMAS_0700</name>
</gene>
<accession>A0A0E3LTP8</accession>
<evidence type="ECO:0000313" key="3">
    <source>
        <dbReference type="Proteomes" id="UP000033097"/>
    </source>
</evidence>
<dbReference type="PATRIC" id="fig|213585.10.peg.867"/>
<dbReference type="KEGG" id="mmj:MSMAS_0700"/>
<dbReference type="GeneID" id="24876894"/>
<dbReference type="InterPro" id="IPR007404">
    <property type="entry name" value="YdjM-like"/>
</dbReference>
<evidence type="ECO:0000256" key="1">
    <source>
        <dbReference type="SAM" id="Phobius"/>
    </source>
</evidence>
<protein>
    <recommendedName>
        <fullName evidence="4">Membrane-bound metal-dependent hydrolase</fullName>
    </recommendedName>
</protein>
<evidence type="ECO:0008006" key="4">
    <source>
        <dbReference type="Google" id="ProtNLM"/>
    </source>
</evidence>
<keyword evidence="1" id="KW-1133">Transmembrane helix</keyword>
<keyword evidence="1" id="KW-0812">Transmembrane</keyword>
<feature type="transmembrane region" description="Helical" evidence="1">
    <location>
        <begin position="89"/>
        <end position="111"/>
    </location>
</feature>
<dbReference type="Proteomes" id="UP000033097">
    <property type="component" value="Chromosome"/>
</dbReference>
<proteinExistence type="predicted"/>
<dbReference type="HOGENOM" id="CLU_120788_0_0_2"/>
<dbReference type="RefSeq" id="WP_230633338.1">
    <property type="nucleotide sequence ID" value="NZ_CP009512.1"/>
</dbReference>
<keyword evidence="1" id="KW-0472">Membrane</keyword>
<dbReference type="AlphaFoldDB" id="A0A0E3LTP8"/>
<feature type="transmembrane region" description="Helical" evidence="1">
    <location>
        <begin position="20"/>
        <end position="41"/>
    </location>
</feature>